<evidence type="ECO:0000256" key="1">
    <source>
        <dbReference type="ARBA" id="ARBA00004370"/>
    </source>
</evidence>
<reference evidence="12 13" key="1">
    <citation type="journal article" date="2024" name="BMC Genomics">
        <title>De novo assembly and annotation of Popillia japonica's genome with initial clues to its potential as an invasive pest.</title>
        <authorList>
            <person name="Cucini C."/>
            <person name="Boschi S."/>
            <person name="Funari R."/>
            <person name="Cardaioli E."/>
            <person name="Iannotti N."/>
            <person name="Marturano G."/>
            <person name="Paoli F."/>
            <person name="Bruttini M."/>
            <person name="Carapelli A."/>
            <person name="Frati F."/>
            <person name="Nardi F."/>
        </authorList>
    </citation>
    <scope>NUCLEOTIDE SEQUENCE [LARGE SCALE GENOMIC DNA]</scope>
    <source>
        <strain evidence="12">DMR45628</strain>
    </source>
</reference>
<keyword evidence="13" id="KW-1185">Reference proteome</keyword>
<dbReference type="PANTHER" id="PTHR24025:SF23">
    <property type="entry name" value="NEURAL-CADHERIN"/>
    <property type="match status" value="1"/>
</dbReference>
<feature type="domain" description="Cadherin" evidence="11">
    <location>
        <begin position="41"/>
        <end position="142"/>
    </location>
</feature>
<protein>
    <submittedName>
        <fullName evidence="12">Cadherin domain</fullName>
    </submittedName>
</protein>
<dbReference type="InterPro" id="IPR002126">
    <property type="entry name" value="Cadherin-like_dom"/>
</dbReference>
<proteinExistence type="predicted"/>
<dbReference type="Proteomes" id="UP001458880">
    <property type="component" value="Unassembled WGS sequence"/>
</dbReference>
<dbReference type="InterPro" id="IPR015919">
    <property type="entry name" value="Cadherin-like_sf"/>
</dbReference>
<feature type="compositionally biased region" description="Basic and acidic residues" evidence="9">
    <location>
        <begin position="684"/>
        <end position="695"/>
    </location>
</feature>
<evidence type="ECO:0000256" key="8">
    <source>
        <dbReference type="PROSITE-ProRule" id="PRU00043"/>
    </source>
</evidence>
<gene>
    <name evidence="12" type="ORF">QE152_g8701</name>
</gene>
<feature type="transmembrane region" description="Helical" evidence="10">
    <location>
        <begin position="583"/>
        <end position="605"/>
    </location>
</feature>
<keyword evidence="6 10" id="KW-1133">Transmembrane helix</keyword>
<accession>A0AAW1M1J2</accession>
<evidence type="ECO:0000256" key="6">
    <source>
        <dbReference type="ARBA" id="ARBA00022989"/>
    </source>
</evidence>
<feature type="compositionally biased region" description="Basic and acidic residues" evidence="9">
    <location>
        <begin position="650"/>
        <end position="660"/>
    </location>
</feature>
<keyword evidence="2 10" id="KW-0812">Transmembrane</keyword>
<dbReference type="AlphaFoldDB" id="A0AAW1M1J2"/>
<evidence type="ECO:0000256" key="4">
    <source>
        <dbReference type="ARBA" id="ARBA00022837"/>
    </source>
</evidence>
<name>A0AAW1M1J2_POPJA</name>
<dbReference type="InterPro" id="IPR020894">
    <property type="entry name" value="Cadherin_CS"/>
</dbReference>
<dbReference type="Pfam" id="PF00028">
    <property type="entry name" value="Cadherin"/>
    <property type="match status" value="1"/>
</dbReference>
<organism evidence="12 13">
    <name type="scientific">Popillia japonica</name>
    <name type="common">Japanese beetle</name>
    <dbReference type="NCBI Taxonomy" id="7064"/>
    <lineage>
        <taxon>Eukaryota</taxon>
        <taxon>Metazoa</taxon>
        <taxon>Ecdysozoa</taxon>
        <taxon>Arthropoda</taxon>
        <taxon>Hexapoda</taxon>
        <taxon>Insecta</taxon>
        <taxon>Pterygota</taxon>
        <taxon>Neoptera</taxon>
        <taxon>Endopterygota</taxon>
        <taxon>Coleoptera</taxon>
        <taxon>Polyphaga</taxon>
        <taxon>Scarabaeiformia</taxon>
        <taxon>Scarabaeidae</taxon>
        <taxon>Rutelinae</taxon>
        <taxon>Popillia</taxon>
    </lineage>
</organism>
<keyword evidence="4 8" id="KW-0106">Calcium</keyword>
<dbReference type="SMART" id="SM00112">
    <property type="entry name" value="CA"/>
    <property type="match status" value="3"/>
</dbReference>
<dbReference type="GO" id="GO:0007156">
    <property type="term" value="P:homophilic cell adhesion via plasma membrane adhesion molecules"/>
    <property type="evidence" value="ECO:0007669"/>
    <property type="project" value="InterPro"/>
</dbReference>
<sequence length="695" mass="78338">MPLGVHLSEDMRKEIIQLSDERIRQIDIEPRLKINKSDDVIGQIVAEDRDEENTVNTRINFEILSITTDTGDEVPEEMFYLANQDEEEGTVDLVAGIDMQGYFGTYILTIETKDEGVYPGPLSNISDVTVQINKYNFYNPQFTFPENGMHFNLRSDQNTFAQLLLYNDEGLPDFTASDRQNDKYELEFSVVSEDSIFDFVTREATSARLVVTEAPVPDTTYQVILRVQAVDATPVTTTDITITIVFLDLSREPIYVENTQTIEFEENSTIIQYETFNQAFYEYTPENLEFLIYYMITGDNPGGFAIENPNKNTLTTTVVLDREEVSSYTITIPAFRRETGQANPGENSILTLTINVRDINDNPPNFDQPIFYAIITPAQAIGSTILTLTATDLDDDDRLLYTIESFPIIPDSVNSAAPFIVNELTGVITNDVQVLDNVDGLFHLKVKVFDGLWSHTADVVIYIVSDVHRVEFLFQNDVNIIDGTQTQIASILEAQFGYTCIIEQVIRNTNSDGNAIDNETIVRVYFIDADTQKPILKADIEESANDVQTYIDLVNQFERYQLVLVSFLQNSGTTENREEVLRAWLIGITLVLGVLCMLLIVAFILKTRSLTTRLNKLSVIRYGSQESVNNRRAAPFTNRHAAEGSNPAYDEEKVKSHENEDAASVGSGDSDLVGVENNPEFDYNVDKRDHQTTTS</sequence>
<comment type="subcellular location">
    <subcellularLocation>
        <location evidence="1">Membrane</location>
    </subcellularLocation>
</comment>
<evidence type="ECO:0000256" key="9">
    <source>
        <dbReference type="SAM" id="MobiDB-lite"/>
    </source>
</evidence>
<dbReference type="GO" id="GO:0005911">
    <property type="term" value="C:cell-cell junction"/>
    <property type="evidence" value="ECO:0007669"/>
    <property type="project" value="TreeGrafter"/>
</dbReference>
<dbReference type="InterPro" id="IPR050971">
    <property type="entry name" value="Cadherin-domain_protein"/>
</dbReference>
<evidence type="ECO:0000259" key="11">
    <source>
        <dbReference type="PROSITE" id="PS50268"/>
    </source>
</evidence>
<keyword evidence="3" id="KW-0677">Repeat</keyword>
<dbReference type="PROSITE" id="PS00232">
    <property type="entry name" value="CADHERIN_1"/>
    <property type="match status" value="1"/>
</dbReference>
<evidence type="ECO:0000313" key="13">
    <source>
        <dbReference type="Proteomes" id="UP001458880"/>
    </source>
</evidence>
<evidence type="ECO:0000256" key="7">
    <source>
        <dbReference type="ARBA" id="ARBA00023136"/>
    </source>
</evidence>
<dbReference type="PRINTS" id="PR00205">
    <property type="entry name" value="CADHERIN"/>
</dbReference>
<dbReference type="SUPFAM" id="SSF49313">
    <property type="entry name" value="Cadherin-like"/>
    <property type="match status" value="3"/>
</dbReference>
<evidence type="ECO:0000256" key="10">
    <source>
        <dbReference type="SAM" id="Phobius"/>
    </source>
</evidence>
<evidence type="ECO:0000256" key="5">
    <source>
        <dbReference type="ARBA" id="ARBA00022889"/>
    </source>
</evidence>
<dbReference type="PANTHER" id="PTHR24025">
    <property type="entry name" value="DESMOGLEIN FAMILY MEMBER"/>
    <property type="match status" value="1"/>
</dbReference>
<dbReference type="Gene3D" id="2.60.40.60">
    <property type="entry name" value="Cadherins"/>
    <property type="match status" value="3"/>
</dbReference>
<evidence type="ECO:0000256" key="3">
    <source>
        <dbReference type="ARBA" id="ARBA00022737"/>
    </source>
</evidence>
<dbReference type="GO" id="GO:0005886">
    <property type="term" value="C:plasma membrane"/>
    <property type="evidence" value="ECO:0007669"/>
    <property type="project" value="InterPro"/>
</dbReference>
<dbReference type="CDD" id="cd11304">
    <property type="entry name" value="Cadherin_repeat"/>
    <property type="match status" value="1"/>
</dbReference>
<comment type="caution">
    <text evidence="12">The sequence shown here is derived from an EMBL/GenBank/DDBJ whole genome shotgun (WGS) entry which is preliminary data.</text>
</comment>
<feature type="domain" description="Cadherin" evidence="11">
    <location>
        <begin position="292"/>
        <end position="366"/>
    </location>
</feature>
<dbReference type="EMBL" id="JASPKY010000070">
    <property type="protein sequence ID" value="KAK9739813.1"/>
    <property type="molecule type" value="Genomic_DNA"/>
</dbReference>
<keyword evidence="5" id="KW-0130">Cell adhesion</keyword>
<evidence type="ECO:0000256" key="2">
    <source>
        <dbReference type="ARBA" id="ARBA00022692"/>
    </source>
</evidence>
<feature type="region of interest" description="Disordered" evidence="9">
    <location>
        <begin position="631"/>
        <end position="695"/>
    </location>
</feature>
<keyword evidence="7 10" id="KW-0472">Membrane</keyword>
<evidence type="ECO:0000313" key="12">
    <source>
        <dbReference type="EMBL" id="KAK9739813.1"/>
    </source>
</evidence>
<dbReference type="GO" id="GO:0005509">
    <property type="term" value="F:calcium ion binding"/>
    <property type="evidence" value="ECO:0007669"/>
    <property type="project" value="UniProtKB-UniRule"/>
</dbReference>
<dbReference type="PROSITE" id="PS50268">
    <property type="entry name" value="CADHERIN_2"/>
    <property type="match status" value="2"/>
</dbReference>